<keyword evidence="5" id="KW-0862">Zinc</keyword>
<keyword evidence="6" id="KW-0539">Nucleus</keyword>
<feature type="domain" description="Xylanolytic transcriptional activator regulatory" evidence="7">
    <location>
        <begin position="256"/>
        <end position="457"/>
    </location>
</feature>
<keyword evidence="4" id="KW-0863">Zinc-finger</keyword>
<dbReference type="PANTHER" id="PTHR40626:SF10">
    <property type="entry name" value="C2H2-TYPE DOMAIN-CONTAINING PROTEIN"/>
    <property type="match status" value="1"/>
</dbReference>
<sequence length="731" mass="82023">APTTDVRFSCYLPRPELPRPRLLNASVTPAQCVEADPKLTLPHVDIVTGTSKDRSIYYGMNVLIHMKSRLPATAGIIFRDSQQKSLLCAEPKDLLARHAKLTHHPLVHSPPSITLPQEAEAEALPTQAVCDAADGAMDVSNLDIGLFWDPSVMAQDMLPATLFDINFPISNTPSNMQPLPTSSFSRFSSRLPTLDDIDTDAEEADNQIEGIDTADAVPWSITESGYERFCLKAQQFWEVLPTGCSLPSRNSLARYLQVYLMCVQKFLPMIHCPTFLAEEKNVELLLAMAALGCLYKYEYSQSYELYFIARAIFLEKKRREDLQLTAECLSRQNHSLPNKENGLERTQTFILLINFASWADKKILPDALSMGSQLAALVRENGISKSDEMALDVDWLSWVVVEERRRTLLAAYVLFNLHSIAYNTPPLIFNHEVGVCLPGSLEQWEAKNAIQWQQSTRHVERLFREGIRCCFDGTGFAEDASVSSFSNYLLIHGLFQQIYTDRHGFLGCLTPNSLEYLEAALRTWQKSWELTNESTLDPLSPKGPFGLSATAILRLAYIYLNSDLGPCGGILSRDLRIRTALTSSLKRSRRVDRAIFHAVHALSIPVRLGIDFVARTKTPIWTIEHSLCSLECALLLKDWIEMISITVQVSGLESLRTVEKKLLEIITGIIKETSFAETLNIPNDDASHVRSIAAIVVKLWAQIFQGVHIYDIDNQISSNLQLLQQIPTILD</sequence>
<keyword evidence="9" id="KW-1185">Reference proteome</keyword>
<dbReference type="CDD" id="cd12148">
    <property type="entry name" value="fungal_TF_MHR"/>
    <property type="match status" value="1"/>
</dbReference>
<dbReference type="GO" id="GO:0006351">
    <property type="term" value="P:DNA-templated transcription"/>
    <property type="evidence" value="ECO:0007669"/>
    <property type="project" value="InterPro"/>
</dbReference>
<name>A0A7D8YTY4_9HELO</name>
<gene>
    <name evidence="8" type="ORF">LCER1_G005265</name>
</gene>
<keyword evidence="3" id="KW-0677">Repeat</keyword>
<evidence type="ECO:0000256" key="6">
    <source>
        <dbReference type="ARBA" id="ARBA00023242"/>
    </source>
</evidence>
<evidence type="ECO:0000313" key="8">
    <source>
        <dbReference type="EMBL" id="TVY54209.1"/>
    </source>
</evidence>
<evidence type="ECO:0000256" key="2">
    <source>
        <dbReference type="ARBA" id="ARBA00022723"/>
    </source>
</evidence>
<dbReference type="GO" id="GO:0005634">
    <property type="term" value="C:nucleus"/>
    <property type="evidence" value="ECO:0007669"/>
    <property type="project" value="UniProtKB-SubCell"/>
</dbReference>
<protein>
    <recommendedName>
        <fullName evidence="7">Xylanolytic transcriptional activator regulatory domain-containing protein</fullName>
    </recommendedName>
</protein>
<dbReference type="PANTHER" id="PTHR40626">
    <property type="entry name" value="MIP31509P"/>
    <property type="match status" value="1"/>
</dbReference>
<dbReference type="GO" id="GO:0008270">
    <property type="term" value="F:zinc ion binding"/>
    <property type="evidence" value="ECO:0007669"/>
    <property type="project" value="UniProtKB-KW"/>
</dbReference>
<dbReference type="Pfam" id="PF04082">
    <property type="entry name" value="Fungal_trans"/>
    <property type="match status" value="1"/>
</dbReference>
<reference evidence="8 9" key="1">
    <citation type="submission" date="2018-05" db="EMBL/GenBank/DDBJ databases">
        <title>Whole genome sequencing for identification of molecular markers to develop diagnostic detection tools for the regulated plant pathogen Lachnellula willkommii.</title>
        <authorList>
            <person name="Giroux E."/>
            <person name="Bilodeau G."/>
        </authorList>
    </citation>
    <scope>NUCLEOTIDE SEQUENCE [LARGE SCALE GENOMIC DNA]</scope>
    <source>
        <strain evidence="8 9">CBS 625.97</strain>
    </source>
</reference>
<dbReference type="AlphaFoldDB" id="A0A7D8YTY4"/>
<evidence type="ECO:0000256" key="5">
    <source>
        <dbReference type="ARBA" id="ARBA00022833"/>
    </source>
</evidence>
<dbReference type="OrthoDB" id="654211at2759"/>
<evidence type="ECO:0000256" key="1">
    <source>
        <dbReference type="ARBA" id="ARBA00004123"/>
    </source>
</evidence>
<evidence type="ECO:0000259" key="7">
    <source>
        <dbReference type="Pfam" id="PF04082"/>
    </source>
</evidence>
<proteinExistence type="predicted"/>
<evidence type="ECO:0000256" key="3">
    <source>
        <dbReference type="ARBA" id="ARBA00022737"/>
    </source>
</evidence>
<dbReference type="EMBL" id="QGMG01000364">
    <property type="protein sequence ID" value="TVY54209.1"/>
    <property type="molecule type" value="Genomic_DNA"/>
</dbReference>
<keyword evidence="2" id="KW-0479">Metal-binding</keyword>
<dbReference type="Proteomes" id="UP000481288">
    <property type="component" value="Unassembled WGS sequence"/>
</dbReference>
<dbReference type="GO" id="GO:0000785">
    <property type="term" value="C:chromatin"/>
    <property type="evidence" value="ECO:0007669"/>
    <property type="project" value="TreeGrafter"/>
</dbReference>
<dbReference type="InterPro" id="IPR051059">
    <property type="entry name" value="VerF-like"/>
</dbReference>
<dbReference type="InterPro" id="IPR007219">
    <property type="entry name" value="XnlR_reg_dom"/>
</dbReference>
<dbReference type="GO" id="GO:0000978">
    <property type="term" value="F:RNA polymerase II cis-regulatory region sequence-specific DNA binding"/>
    <property type="evidence" value="ECO:0007669"/>
    <property type="project" value="InterPro"/>
</dbReference>
<feature type="non-terminal residue" evidence="8">
    <location>
        <position position="1"/>
    </location>
</feature>
<comment type="subcellular location">
    <subcellularLocation>
        <location evidence="1">Nucleus</location>
    </subcellularLocation>
</comment>
<evidence type="ECO:0000256" key="4">
    <source>
        <dbReference type="ARBA" id="ARBA00022771"/>
    </source>
</evidence>
<evidence type="ECO:0000313" key="9">
    <source>
        <dbReference type="Proteomes" id="UP000481288"/>
    </source>
</evidence>
<accession>A0A7D8YTY4</accession>
<comment type="caution">
    <text evidence="8">The sequence shown here is derived from an EMBL/GenBank/DDBJ whole genome shotgun (WGS) entry which is preliminary data.</text>
</comment>
<feature type="non-terminal residue" evidence="8">
    <location>
        <position position="731"/>
    </location>
</feature>
<organism evidence="8 9">
    <name type="scientific">Lachnellula cervina</name>
    <dbReference type="NCBI Taxonomy" id="1316786"/>
    <lineage>
        <taxon>Eukaryota</taxon>
        <taxon>Fungi</taxon>
        <taxon>Dikarya</taxon>
        <taxon>Ascomycota</taxon>
        <taxon>Pezizomycotina</taxon>
        <taxon>Leotiomycetes</taxon>
        <taxon>Helotiales</taxon>
        <taxon>Lachnaceae</taxon>
        <taxon>Lachnellula</taxon>
    </lineage>
</organism>
<dbReference type="GO" id="GO:0000981">
    <property type="term" value="F:DNA-binding transcription factor activity, RNA polymerase II-specific"/>
    <property type="evidence" value="ECO:0007669"/>
    <property type="project" value="InterPro"/>
</dbReference>